<keyword evidence="4" id="KW-1185">Reference proteome</keyword>
<dbReference type="PANTHER" id="PTHR35300:SF4">
    <property type="entry name" value="HISTONE ACETYLTRANSFERASE"/>
    <property type="match status" value="1"/>
</dbReference>
<accession>A0A6A6MZM8</accession>
<evidence type="ECO:0000313" key="3">
    <source>
        <dbReference type="EMBL" id="KAF2318065.1"/>
    </source>
</evidence>
<dbReference type="Gene3D" id="1.10.246.20">
    <property type="entry name" value="Coactivator CBP, KIX domain"/>
    <property type="match status" value="1"/>
</dbReference>
<dbReference type="Proteomes" id="UP000467840">
    <property type="component" value="Chromosome 6"/>
</dbReference>
<keyword evidence="1" id="KW-0539">Nucleus</keyword>
<gene>
    <name evidence="3" type="ORF">GH714_041404</name>
</gene>
<dbReference type="GO" id="GO:0003712">
    <property type="term" value="F:transcription coregulator activity"/>
    <property type="evidence" value="ECO:0007669"/>
    <property type="project" value="InterPro"/>
</dbReference>
<proteinExistence type="predicted"/>
<evidence type="ECO:0000256" key="2">
    <source>
        <dbReference type="SAM" id="MobiDB-lite"/>
    </source>
</evidence>
<dbReference type="AlphaFoldDB" id="A0A6A6MZM8"/>
<protein>
    <recommendedName>
        <fullName evidence="5">Histone acetyltransferase</fullName>
    </recommendedName>
</protein>
<sequence>MPRPGPRPYECVRRAWHSDRHQPLRGSIIQQIFRVANESHSAATKKNKEWQEKLPLVVLKAEEIMYSKANSEAEYMNLETLWDRVNDAINTIIRRDESSETGELLPPCIEAALNLGCIPVRASRSQRHSNPRSYLSPRVQEPVSAPLRVLEKTNDKQCPQSAPLQSSNQLNFARATMAVNSTFPVSESNHHLTEASNVATPCSYPLLYDNTSTGCSQLMTKDTNKQLNLGSVYPLYYGNNYQRKKPYLVSQVTEKNPNIIYVGNRFSTLVAESAEMGVLQNLFCPSAEIAAKRISQGDLGITHEKSPGMQCDLSLRLGLCAEPCMSMESSAQETEDLVSNSSLDRGKLSEFSLQKNKELFLSPITNTNDPSESCPIKCFSVGERQNLDTTMKKRKAPFNEDAEDGQFCWRPKFPSN</sequence>
<feature type="region of interest" description="Disordered" evidence="2">
    <location>
        <begin position="393"/>
        <end position="416"/>
    </location>
</feature>
<organism evidence="3 4">
    <name type="scientific">Hevea brasiliensis</name>
    <name type="common">Para rubber tree</name>
    <name type="synonym">Siphonia brasiliensis</name>
    <dbReference type="NCBI Taxonomy" id="3981"/>
    <lineage>
        <taxon>Eukaryota</taxon>
        <taxon>Viridiplantae</taxon>
        <taxon>Streptophyta</taxon>
        <taxon>Embryophyta</taxon>
        <taxon>Tracheophyta</taxon>
        <taxon>Spermatophyta</taxon>
        <taxon>Magnoliopsida</taxon>
        <taxon>eudicotyledons</taxon>
        <taxon>Gunneridae</taxon>
        <taxon>Pentapetalae</taxon>
        <taxon>rosids</taxon>
        <taxon>fabids</taxon>
        <taxon>Malpighiales</taxon>
        <taxon>Euphorbiaceae</taxon>
        <taxon>Crotonoideae</taxon>
        <taxon>Micrandreae</taxon>
        <taxon>Hevea</taxon>
    </lineage>
</organism>
<dbReference type="PANTHER" id="PTHR35300">
    <property type="entry name" value="COACTIVATOR CBP, KIX DOMAIN-CONTAINING PROTEIN-RELATED"/>
    <property type="match status" value="1"/>
</dbReference>
<name>A0A6A6MZM8_HEVBR</name>
<dbReference type="InterPro" id="IPR036529">
    <property type="entry name" value="KIX_dom_sf"/>
</dbReference>
<evidence type="ECO:0008006" key="5">
    <source>
        <dbReference type="Google" id="ProtNLM"/>
    </source>
</evidence>
<evidence type="ECO:0000313" key="4">
    <source>
        <dbReference type="Proteomes" id="UP000467840"/>
    </source>
</evidence>
<evidence type="ECO:0000256" key="1">
    <source>
        <dbReference type="ARBA" id="ARBA00023242"/>
    </source>
</evidence>
<comment type="caution">
    <text evidence="3">The sequence shown here is derived from an EMBL/GenBank/DDBJ whole genome shotgun (WGS) entry which is preliminary data.</text>
</comment>
<dbReference type="EMBL" id="JAAGAX010000004">
    <property type="protein sequence ID" value="KAF2318065.1"/>
    <property type="molecule type" value="Genomic_DNA"/>
</dbReference>
<dbReference type="GO" id="GO:0006355">
    <property type="term" value="P:regulation of DNA-templated transcription"/>
    <property type="evidence" value="ECO:0007669"/>
    <property type="project" value="InterPro"/>
</dbReference>
<reference evidence="3 4" key="1">
    <citation type="journal article" date="2020" name="Mol. Plant">
        <title>The Chromosome-Based Rubber Tree Genome Provides New Insights into Spurge Genome Evolution and Rubber Biosynthesis.</title>
        <authorList>
            <person name="Liu J."/>
            <person name="Shi C."/>
            <person name="Shi C.C."/>
            <person name="Li W."/>
            <person name="Zhang Q.J."/>
            <person name="Zhang Y."/>
            <person name="Li K."/>
            <person name="Lu H.F."/>
            <person name="Shi C."/>
            <person name="Zhu S.T."/>
            <person name="Xiao Z.Y."/>
            <person name="Nan H."/>
            <person name="Yue Y."/>
            <person name="Zhu X.G."/>
            <person name="Wu Y."/>
            <person name="Hong X.N."/>
            <person name="Fan G.Y."/>
            <person name="Tong Y."/>
            <person name="Zhang D."/>
            <person name="Mao C.L."/>
            <person name="Liu Y.L."/>
            <person name="Hao S.J."/>
            <person name="Liu W.Q."/>
            <person name="Lv M.Q."/>
            <person name="Zhang H.B."/>
            <person name="Liu Y."/>
            <person name="Hu-Tang G.R."/>
            <person name="Wang J.P."/>
            <person name="Wang J.H."/>
            <person name="Sun Y.H."/>
            <person name="Ni S.B."/>
            <person name="Chen W.B."/>
            <person name="Zhang X.C."/>
            <person name="Jiao Y.N."/>
            <person name="Eichler E.E."/>
            <person name="Li G.H."/>
            <person name="Liu X."/>
            <person name="Gao L.Z."/>
        </authorList>
    </citation>
    <scope>NUCLEOTIDE SEQUENCE [LARGE SCALE GENOMIC DNA]</scope>
    <source>
        <strain evidence="4">cv. GT1</strain>
        <tissue evidence="3">Leaf</tissue>
    </source>
</reference>